<name>A0A8J9VFX5_9NEOP</name>
<protein>
    <submittedName>
        <fullName evidence="1">Uncharacterized protein</fullName>
    </submittedName>
</protein>
<keyword evidence="2" id="KW-1185">Reference proteome</keyword>
<dbReference type="OrthoDB" id="7489763at2759"/>
<dbReference type="EMBL" id="OV170233">
    <property type="protein sequence ID" value="CAH0718630.1"/>
    <property type="molecule type" value="Genomic_DNA"/>
</dbReference>
<evidence type="ECO:0000313" key="2">
    <source>
        <dbReference type="Proteomes" id="UP000838878"/>
    </source>
</evidence>
<feature type="non-terminal residue" evidence="1">
    <location>
        <position position="784"/>
    </location>
</feature>
<dbReference type="Proteomes" id="UP000838878">
    <property type="component" value="Chromosome 13"/>
</dbReference>
<evidence type="ECO:0000313" key="1">
    <source>
        <dbReference type="EMBL" id="CAH0718630.1"/>
    </source>
</evidence>
<reference evidence="1" key="1">
    <citation type="submission" date="2021-12" db="EMBL/GenBank/DDBJ databases">
        <authorList>
            <person name="Martin H S."/>
        </authorList>
    </citation>
    <scope>NUCLEOTIDE SEQUENCE</scope>
</reference>
<dbReference type="AlphaFoldDB" id="A0A8J9VFX5"/>
<gene>
    <name evidence="1" type="ORF">BINO364_LOCUS5073</name>
</gene>
<accession>A0A8J9VFX5</accession>
<organism evidence="1 2">
    <name type="scientific">Brenthis ino</name>
    <name type="common">lesser marbled fritillary</name>
    <dbReference type="NCBI Taxonomy" id="405034"/>
    <lineage>
        <taxon>Eukaryota</taxon>
        <taxon>Metazoa</taxon>
        <taxon>Ecdysozoa</taxon>
        <taxon>Arthropoda</taxon>
        <taxon>Hexapoda</taxon>
        <taxon>Insecta</taxon>
        <taxon>Pterygota</taxon>
        <taxon>Neoptera</taxon>
        <taxon>Endopterygota</taxon>
        <taxon>Lepidoptera</taxon>
        <taxon>Glossata</taxon>
        <taxon>Ditrysia</taxon>
        <taxon>Papilionoidea</taxon>
        <taxon>Nymphalidae</taxon>
        <taxon>Heliconiinae</taxon>
        <taxon>Argynnini</taxon>
        <taxon>Brenthis</taxon>
    </lineage>
</organism>
<sequence>MVGKDPSFALVNSRMLPVFILCASFISTVLLEDVVSKNVTLKSTSEVIPTSPLPVNVQRRTENSVKSKPQVARPLRINSKIGSENRFPTSCPQADILLKILNLLTKSLPSSVIEPEKFKDVVSDINVLLGKAPVNPAFFGLHNKFKILQDELEKILNEGKRDTISYEPNENKLKAKISLEYDVPGKCEEVLNVVINFLNNAYKEKFRNCFASGKCLVNDLPQIQYGITEQTKQPTLLDQLIQESQSNNPYPHSNNLLDQSLKEYPTYNTHLPGLKQETKEENIYDIINLQNNYKPSLPKPAIALENMLNLIKPQDGSELDRSVHSLTQPYSKFLIDKSIQEPDVNYIPTQYIDSALNIPMTGSNMDQESPNISVEKLRSKYDQTGNNSDGKINNEILNLSGNLIAPMPNVVVQPFDNLLKVGNEMVPSNILNNPYYKLPTDSVTPDIQNLLSVKGTTNKQPSFDYSSVLHQLLQNPALNNVYYPSTNHGINDLINLKYLQQSQIVPNKIAEAYAPYINTYVRSDNLYLPHDINNQHAQLTNLIQSGVSNSVKLNEVANRNGVVELTYMLKQPKPAIEPLYYAKYKMPYNTFLYSVQDLLNKKPHLGQYPKQLYQELLMKSNVTEVSDELKNLQHDELTKLMSNNGILIAAKVIQGNKEISESLSNVLQTLNSTPQLPKASNLSAAKLFNSLLYYSPKSLIGIQKRLGLNPNDGYSYLPYNAQSRYQTKYLINSGSKVLNPNYSTFYGVPSVKYAYLVNKNVAPLNIQNYLQSYLSGNSRVVKSN</sequence>
<proteinExistence type="predicted"/>